<dbReference type="Pfam" id="PF10274">
    <property type="entry name" value="ParcG"/>
    <property type="match status" value="1"/>
</dbReference>
<sequence>MYNLQRLQNGGHGWQPVRLVLSDDLWWLFREKDWSSVDIDESIDVSRLGSVRSVDAINISSRYNPYPDVVLVKDHRGCDSRDKLAGSDLQSCYRDNNMTSSFGGPAKPKPRSAGSAGKGRSQGKPSDRLNPKTVNPFNGTAKHETSFSAMYTNGGIPCRLMHGSVKHKLQWDTPPEVLPFDPLLVTLAEGLRETKHPYTFVAIMGFQQLLEVDHAGDKAAPVLPRVAAAVRLALASPEEEVFERGLAGLTCLSTAVGPALNQHLKSLLSYLSKRMMEKKYRDDVTKTLQHLEQNGGKECLSMIKSKVPTYCSIHS</sequence>
<accession>A0A8J9ZLL6</accession>
<proteinExistence type="predicted"/>
<dbReference type="SUPFAM" id="SSF48371">
    <property type="entry name" value="ARM repeat"/>
    <property type="match status" value="1"/>
</dbReference>
<feature type="region of interest" description="Disordered" evidence="1">
    <location>
        <begin position="96"/>
        <end position="141"/>
    </location>
</feature>
<dbReference type="InterPro" id="IPR019399">
    <property type="entry name" value="Parkin_co-regulated_protein"/>
</dbReference>
<dbReference type="Gene3D" id="1.25.10.10">
    <property type="entry name" value="Leucine-rich Repeat Variant"/>
    <property type="match status" value="1"/>
</dbReference>
<dbReference type="PANTHER" id="PTHR21207">
    <property type="entry name" value="PARKIN COREGULATED GENE PROTEIN PARK2 COREGULATED"/>
    <property type="match status" value="1"/>
</dbReference>
<evidence type="ECO:0000256" key="1">
    <source>
        <dbReference type="SAM" id="MobiDB-lite"/>
    </source>
</evidence>
<reference evidence="2" key="1">
    <citation type="submission" date="2022-01" db="EMBL/GenBank/DDBJ databases">
        <authorList>
            <person name="Braso-Vives M."/>
        </authorList>
    </citation>
    <scope>NUCLEOTIDE SEQUENCE</scope>
</reference>
<organism evidence="2 3">
    <name type="scientific">Branchiostoma lanceolatum</name>
    <name type="common">Common lancelet</name>
    <name type="synonym">Amphioxus lanceolatum</name>
    <dbReference type="NCBI Taxonomy" id="7740"/>
    <lineage>
        <taxon>Eukaryota</taxon>
        <taxon>Metazoa</taxon>
        <taxon>Chordata</taxon>
        <taxon>Cephalochordata</taxon>
        <taxon>Leptocardii</taxon>
        <taxon>Amphioxiformes</taxon>
        <taxon>Branchiostomatidae</taxon>
        <taxon>Branchiostoma</taxon>
    </lineage>
</organism>
<evidence type="ECO:0000313" key="2">
    <source>
        <dbReference type="EMBL" id="CAH1257664.1"/>
    </source>
</evidence>
<dbReference type="Proteomes" id="UP000838412">
    <property type="component" value="Chromosome 3"/>
</dbReference>
<evidence type="ECO:0000313" key="3">
    <source>
        <dbReference type="Proteomes" id="UP000838412"/>
    </source>
</evidence>
<dbReference type="InterPro" id="IPR016024">
    <property type="entry name" value="ARM-type_fold"/>
</dbReference>
<gene>
    <name evidence="2" type="primary">PACRGL</name>
    <name evidence="2" type="ORF">BLAG_LOCUS15497</name>
</gene>
<dbReference type="OrthoDB" id="10258089at2759"/>
<keyword evidence="3" id="KW-1185">Reference proteome</keyword>
<dbReference type="AlphaFoldDB" id="A0A8J9ZLL6"/>
<name>A0A8J9ZLL6_BRALA</name>
<dbReference type="EMBL" id="OV696688">
    <property type="protein sequence ID" value="CAH1257664.1"/>
    <property type="molecule type" value="Genomic_DNA"/>
</dbReference>
<dbReference type="PANTHER" id="PTHR21207:SF1">
    <property type="entry name" value="PACRG-LIKE PROTEIN"/>
    <property type="match status" value="1"/>
</dbReference>
<dbReference type="InterPro" id="IPR011989">
    <property type="entry name" value="ARM-like"/>
</dbReference>
<protein>
    <submittedName>
        <fullName evidence="2">PACRGL protein</fullName>
    </submittedName>
</protein>